<dbReference type="InterPro" id="IPR001537">
    <property type="entry name" value="SpoU_MeTrfase"/>
</dbReference>
<evidence type="ECO:0000259" key="4">
    <source>
        <dbReference type="Pfam" id="PF25050"/>
    </source>
</evidence>
<sequence length="1506" mass="174381">MAILAETTDEAPSDLVIVSLINFLSIDDFETTLDNSFTFKNLDMIKTMFKCLSVNSKFQSVKEESFKKLDTFASSQIDCMTDVSDNDDWLATGNATVLKFTVELIILFPDKFGVKFLKSRFNTLSKYDAGVNISSTLRILYELILMLSNDQNQLPEAYNEIKHFLKPIFNDLCKLLKSSIYSVRKIVILILPLFIEHIVKFDTELQKKCCNEVWIVLKSISEDQQLHSIKTEIPMFFTRLIDVFLGVRYTKQAPTNISKTKNKKKVKKREIAEKFKTAEQQLNLQNEEEASIIDFNYSFTGEILLDVRFEPYYFEVIQDGIRGTDPLAYKYAVFLLKKIVDFTLKYGKISSLSWTKYFSWKENSAVDSWKEFFVLLEIIREAPIHIVEPALKKLSPLMSPGSTIHSSWIILVLIRAFSSPILAVRKKSLEFFLSYKGEVSFVKDNSFLKIIFVHLDQPFLYYLERNTGFVSPFGELVRSFIKILLSADNSTEEDRIEYLKCIMKQNFDFQIGKLFIYEGVLDSEEIKCLNSEDVQNLFVFTEEYRGDSIWNITKTKIWFQYLALNLIIKFSDTENSEENLILKNWIRTGFAEKTEDGIEVLKRKLSNLICDYLLNVEVAENPRTLVTAYILLYSSFEMEDEVIKCVLATLRKCTSHYSYMQKETKQSTVLILTQFLEILPTNRINNFMALFKDMIQSLSSFLIDEIIEESSSRVLDVTLTNTYISLLKSFLMQSDINCQVAQKIVLNLKLRSLPVLKRDWSKNTDTIEKQLAFYGSFYLLALAFELANFKKMDLDYLNKNLIQDESFEFLLQKIQLVKVFGFVESGHFTWNDIQSFFTVAQFTSLHSIYSINSLMENYRKVFQFALDNLLVSVDATAPKILELLSIVAKAVITNDGENVFSVFSPAVIYILSLLQENWVNVKIFNNIYKYYVDFCFQEFLFEVLPAKDDENPIVKSFEIIKNWSEFRPHLMIILAKKILNHWDSPEKRIKNKLSSYKNIFGDFLLFGNVNDLKMQDYLNLKLTGPMQTFLSDEGIVTMEEMNELASTESWNFAQKDYTVRIRANVRLWNSIHVVLDFVSSEERGFHIAELILQSIKLETIQSIRFYCEWALMRISIKYYSCCSLLWKNLSDYTSKANFTASLLSTSIHIGHWLEGKFQLEYYERYVPALLPWLSSNNFVTRSFSQFALKLALTYCDKHENLKSVVKNMNFLHDTLAYIESGGCNKFIVKCEENYFLSPDTFEPLKHVNCEFIFSMSMKVFGILNSERIPSICFKKLTENCFVNIPLEHPENWKVKSISSSIFGSSERQTTDTEDITNTAQSQQPVQQKIVPWEALMKAEVDLSMERHDRKFKKRNQIIIVASLLEKIPNLGGLCRTAEIFNAENLVVSNLSIRDDPRFLNTSVTAEKWQPMSEVKEADLGIYLLKKKAEGYSLCGLEQVTNSISLEKFNFPEKICLILGKEKEGIPATILPLCDFLLQIPQFGVIRSLNVHVSASLVIWQYVKSLL</sequence>
<name>A0AAD5TYI9_9FUNG</name>
<organism evidence="5 6">
    <name type="scientific">Clydaea vesicula</name>
    <dbReference type="NCBI Taxonomy" id="447962"/>
    <lineage>
        <taxon>Eukaryota</taxon>
        <taxon>Fungi</taxon>
        <taxon>Fungi incertae sedis</taxon>
        <taxon>Chytridiomycota</taxon>
        <taxon>Chytridiomycota incertae sedis</taxon>
        <taxon>Chytridiomycetes</taxon>
        <taxon>Lobulomycetales</taxon>
        <taxon>Lobulomycetaceae</taxon>
        <taxon>Clydaea</taxon>
    </lineage>
</organism>
<gene>
    <name evidence="5" type="primary">TARBP1</name>
    <name evidence="5" type="ORF">HK099_006174</name>
</gene>
<dbReference type="EMBL" id="JADGJW010000517">
    <property type="protein sequence ID" value="KAJ3215830.1"/>
    <property type="molecule type" value="Genomic_DNA"/>
</dbReference>
<dbReference type="InterPro" id="IPR029028">
    <property type="entry name" value="Alpha/beta_knot_MTases"/>
</dbReference>
<dbReference type="PANTHER" id="PTHR12029">
    <property type="entry name" value="RNA METHYLTRANSFERASE"/>
    <property type="match status" value="1"/>
</dbReference>
<feature type="domain" description="TARBP1" evidence="4">
    <location>
        <begin position="332"/>
        <end position="398"/>
    </location>
</feature>
<dbReference type="SUPFAM" id="SSF75217">
    <property type="entry name" value="alpha/beta knot"/>
    <property type="match status" value="1"/>
</dbReference>
<comment type="caution">
    <text evidence="5">The sequence shown here is derived from an EMBL/GenBank/DDBJ whole genome shotgun (WGS) entry which is preliminary data.</text>
</comment>
<dbReference type="GO" id="GO:0030488">
    <property type="term" value="P:tRNA methylation"/>
    <property type="evidence" value="ECO:0007669"/>
    <property type="project" value="InterPro"/>
</dbReference>
<evidence type="ECO:0000256" key="1">
    <source>
        <dbReference type="ARBA" id="ARBA00022603"/>
    </source>
</evidence>
<evidence type="ECO:0000313" key="5">
    <source>
        <dbReference type="EMBL" id="KAJ3215830.1"/>
    </source>
</evidence>
<dbReference type="InterPro" id="IPR045330">
    <property type="entry name" value="TRM3/TARBP1"/>
</dbReference>
<dbReference type="InterPro" id="IPR044748">
    <property type="entry name" value="Trm3/TARBP1_C"/>
</dbReference>
<dbReference type="Pfam" id="PF25050">
    <property type="entry name" value="TARBP1"/>
    <property type="match status" value="1"/>
</dbReference>
<accession>A0AAD5TYI9</accession>
<dbReference type="GO" id="GO:0003723">
    <property type="term" value="F:RNA binding"/>
    <property type="evidence" value="ECO:0007669"/>
    <property type="project" value="InterPro"/>
</dbReference>
<keyword evidence="6" id="KW-1185">Reference proteome</keyword>
<keyword evidence="1" id="KW-0489">Methyltransferase</keyword>
<evidence type="ECO:0000313" key="6">
    <source>
        <dbReference type="Proteomes" id="UP001211065"/>
    </source>
</evidence>
<dbReference type="Gene3D" id="3.40.1280.10">
    <property type="match status" value="1"/>
</dbReference>
<reference evidence="5" key="1">
    <citation type="submission" date="2020-05" db="EMBL/GenBank/DDBJ databases">
        <title>Phylogenomic resolution of chytrid fungi.</title>
        <authorList>
            <person name="Stajich J.E."/>
            <person name="Amses K."/>
            <person name="Simmons R."/>
            <person name="Seto K."/>
            <person name="Myers J."/>
            <person name="Bonds A."/>
            <person name="Quandt C.A."/>
            <person name="Barry K."/>
            <person name="Liu P."/>
            <person name="Grigoriev I."/>
            <person name="Longcore J.E."/>
            <person name="James T.Y."/>
        </authorList>
    </citation>
    <scope>NUCLEOTIDE SEQUENCE</scope>
    <source>
        <strain evidence="5">JEL0476</strain>
    </source>
</reference>
<proteinExistence type="predicted"/>
<protein>
    <submittedName>
        <fullName evidence="5">Tar (HIV-1) RNA binding protein 1</fullName>
    </submittedName>
</protein>
<dbReference type="InterPro" id="IPR029026">
    <property type="entry name" value="tRNA_m1G_MTases_N"/>
</dbReference>
<dbReference type="GO" id="GO:0016423">
    <property type="term" value="F:tRNA (guanine) methyltransferase activity"/>
    <property type="evidence" value="ECO:0007669"/>
    <property type="project" value="InterPro"/>
</dbReference>
<feature type="domain" description="tRNA/rRNA methyltransferase SpoU type" evidence="3">
    <location>
        <begin position="1357"/>
        <end position="1498"/>
    </location>
</feature>
<dbReference type="Proteomes" id="UP001211065">
    <property type="component" value="Unassembled WGS sequence"/>
</dbReference>
<evidence type="ECO:0000259" key="3">
    <source>
        <dbReference type="Pfam" id="PF00588"/>
    </source>
</evidence>
<evidence type="ECO:0000256" key="2">
    <source>
        <dbReference type="ARBA" id="ARBA00022679"/>
    </source>
</evidence>
<dbReference type="PANTHER" id="PTHR12029:SF11">
    <property type="entry name" value="METHYLTRANSFERASE TARBP1-RELATED"/>
    <property type="match status" value="1"/>
</dbReference>
<dbReference type="Pfam" id="PF00588">
    <property type="entry name" value="SpoU_methylase"/>
    <property type="match status" value="1"/>
</dbReference>
<dbReference type="CDD" id="cd18091">
    <property type="entry name" value="SpoU-like_TRM3-like"/>
    <property type="match status" value="1"/>
</dbReference>
<keyword evidence="2" id="KW-0808">Transferase</keyword>
<dbReference type="InterPro" id="IPR056921">
    <property type="entry name" value="TARBP1_dom"/>
</dbReference>